<dbReference type="OrthoDB" id="194358at2759"/>
<dbReference type="SUPFAM" id="SSF48403">
    <property type="entry name" value="Ankyrin repeat"/>
    <property type="match status" value="1"/>
</dbReference>
<sequence length="328" mass="36070">MIEGMDSALQNFWGFNPLYFTSMLGFDDILSLLLEYLSLEYVCVQDQHGETALDKAAYHPREACGKVAGYQDGTCGPRIDEYLEILSSRMTIQFVLRQVHDGNTALHLAAFCAEQHRVETPLSSMTSENLAVTNEIGATPLHVTKSDHERQGEGAIKVLPAIQDAQRNEMIAQSLLMHIDCKDLGVQDFSQRIVLHLALRKGLDSIVLSLLDNITASEHLGLQDCNAATALHLSARRGRLGIIRRHLMHQVSTATRDCYGRTPSHVAALAGELQHEEVIRRLLAHGANVKTDFDGWTALHSAAKRNKRATASISIKVGAEVDAVTTQG</sequence>
<keyword evidence="5" id="KW-1185">Reference proteome</keyword>
<accession>A0A8H3JBC1</accession>
<dbReference type="PANTHER" id="PTHR24198">
    <property type="entry name" value="ANKYRIN REPEAT AND PROTEIN KINASE DOMAIN-CONTAINING PROTEIN"/>
    <property type="match status" value="1"/>
</dbReference>
<evidence type="ECO:0000256" key="1">
    <source>
        <dbReference type="ARBA" id="ARBA00022737"/>
    </source>
</evidence>
<dbReference type="EMBL" id="CAJPDR010001376">
    <property type="protein sequence ID" value="CAF9943859.1"/>
    <property type="molecule type" value="Genomic_DNA"/>
</dbReference>
<feature type="repeat" description="ANK" evidence="3">
    <location>
        <begin position="294"/>
        <end position="326"/>
    </location>
</feature>
<evidence type="ECO:0000256" key="2">
    <source>
        <dbReference type="ARBA" id="ARBA00023043"/>
    </source>
</evidence>
<dbReference type="AlphaFoldDB" id="A0A8H3JBC1"/>
<dbReference type="InterPro" id="IPR002110">
    <property type="entry name" value="Ankyrin_rpt"/>
</dbReference>
<dbReference type="PANTHER" id="PTHR24198:SF165">
    <property type="entry name" value="ANKYRIN REPEAT-CONTAINING PROTEIN-RELATED"/>
    <property type="match status" value="1"/>
</dbReference>
<reference evidence="4" key="1">
    <citation type="submission" date="2021-03" db="EMBL/GenBank/DDBJ databases">
        <authorList>
            <person name="Tagirdzhanova G."/>
        </authorList>
    </citation>
    <scope>NUCLEOTIDE SEQUENCE</scope>
</reference>
<dbReference type="PROSITE" id="PS50297">
    <property type="entry name" value="ANK_REP_REGION"/>
    <property type="match status" value="1"/>
</dbReference>
<dbReference type="PROSITE" id="PS50088">
    <property type="entry name" value="ANK_REPEAT"/>
    <property type="match status" value="2"/>
</dbReference>
<dbReference type="Proteomes" id="UP000664203">
    <property type="component" value="Unassembled WGS sequence"/>
</dbReference>
<keyword evidence="1" id="KW-0677">Repeat</keyword>
<dbReference type="SMART" id="SM00248">
    <property type="entry name" value="ANK"/>
    <property type="match status" value="6"/>
</dbReference>
<proteinExistence type="predicted"/>
<organism evidence="4 5">
    <name type="scientific">Alectoria fallacina</name>
    <dbReference type="NCBI Taxonomy" id="1903189"/>
    <lineage>
        <taxon>Eukaryota</taxon>
        <taxon>Fungi</taxon>
        <taxon>Dikarya</taxon>
        <taxon>Ascomycota</taxon>
        <taxon>Pezizomycotina</taxon>
        <taxon>Lecanoromycetes</taxon>
        <taxon>OSLEUM clade</taxon>
        <taxon>Lecanoromycetidae</taxon>
        <taxon>Lecanorales</taxon>
        <taxon>Lecanorineae</taxon>
        <taxon>Parmeliaceae</taxon>
        <taxon>Alectoria</taxon>
    </lineage>
</organism>
<evidence type="ECO:0000256" key="3">
    <source>
        <dbReference type="PROSITE-ProRule" id="PRU00023"/>
    </source>
</evidence>
<gene>
    <name evidence="4" type="ORF">ALECFALPRED_001581</name>
</gene>
<feature type="repeat" description="ANK" evidence="3">
    <location>
        <begin position="259"/>
        <end position="294"/>
    </location>
</feature>
<protein>
    <submittedName>
        <fullName evidence="4">Uncharacterized protein</fullName>
    </submittedName>
</protein>
<dbReference type="InterPro" id="IPR036770">
    <property type="entry name" value="Ankyrin_rpt-contain_sf"/>
</dbReference>
<evidence type="ECO:0000313" key="5">
    <source>
        <dbReference type="Proteomes" id="UP000664203"/>
    </source>
</evidence>
<dbReference type="Gene3D" id="1.25.40.20">
    <property type="entry name" value="Ankyrin repeat-containing domain"/>
    <property type="match status" value="2"/>
</dbReference>
<name>A0A8H3JBC1_9LECA</name>
<comment type="caution">
    <text evidence="4">The sequence shown here is derived from an EMBL/GenBank/DDBJ whole genome shotgun (WGS) entry which is preliminary data.</text>
</comment>
<keyword evidence="2 3" id="KW-0040">ANK repeat</keyword>
<dbReference type="Pfam" id="PF12796">
    <property type="entry name" value="Ank_2"/>
    <property type="match status" value="1"/>
</dbReference>
<evidence type="ECO:0000313" key="4">
    <source>
        <dbReference type="EMBL" id="CAF9943859.1"/>
    </source>
</evidence>